<dbReference type="Pfam" id="PF00899">
    <property type="entry name" value="ThiF"/>
    <property type="match status" value="1"/>
</dbReference>
<evidence type="ECO:0000313" key="2">
    <source>
        <dbReference type="EMBL" id="MBF6022981.1"/>
    </source>
</evidence>
<keyword evidence="3" id="KW-1185">Reference proteome</keyword>
<protein>
    <submittedName>
        <fullName evidence="2">ThiF family adenylyltransferase</fullName>
    </submittedName>
</protein>
<dbReference type="PANTHER" id="PTHR10953">
    <property type="entry name" value="UBIQUITIN-ACTIVATING ENZYME E1"/>
    <property type="match status" value="1"/>
</dbReference>
<dbReference type="RefSeq" id="WP_194929599.1">
    <property type="nucleotide sequence ID" value="NZ_JADLZT010000002.1"/>
</dbReference>
<evidence type="ECO:0000259" key="1">
    <source>
        <dbReference type="Pfam" id="PF00899"/>
    </source>
</evidence>
<gene>
    <name evidence="2" type="ORF">IU514_02960</name>
</gene>
<organism evidence="2 3">
    <name type="scientific">Lysobacter niastensis</name>
    <dbReference type="NCBI Taxonomy" id="380629"/>
    <lineage>
        <taxon>Bacteria</taxon>
        <taxon>Pseudomonadati</taxon>
        <taxon>Pseudomonadota</taxon>
        <taxon>Gammaproteobacteria</taxon>
        <taxon>Lysobacterales</taxon>
        <taxon>Lysobacteraceae</taxon>
        <taxon>Lysobacter</taxon>
    </lineage>
</organism>
<dbReference type="Gene3D" id="3.40.50.720">
    <property type="entry name" value="NAD(P)-binding Rossmann-like Domain"/>
    <property type="match status" value="1"/>
</dbReference>
<dbReference type="CDD" id="cd01483">
    <property type="entry name" value="E1_enzyme_family"/>
    <property type="match status" value="1"/>
</dbReference>
<dbReference type="InterPro" id="IPR000594">
    <property type="entry name" value="ThiF_NAD_FAD-bd"/>
</dbReference>
<dbReference type="InterPro" id="IPR035985">
    <property type="entry name" value="Ubiquitin-activating_enz"/>
</dbReference>
<dbReference type="EMBL" id="JADLZT010000002">
    <property type="protein sequence ID" value="MBF6022981.1"/>
    <property type="molecule type" value="Genomic_DNA"/>
</dbReference>
<keyword evidence="2" id="KW-0548">Nucleotidyltransferase</keyword>
<dbReference type="Proteomes" id="UP001429984">
    <property type="component" value="Unassembled WGS sequence"/>
</dbReference>
<accession>A0ABS0B3D0</accession>
<keyword evidence="2" id="KW-0808">Transferase</keyword>
<reference evidence="2 3" key="1">
    <citation type="submission" date="2020-11" db="EMBL/GenBank/DDBJ databases">
        <title>Draft Genome Sequence and Secondary Metabolite Biosynthetic Potential of the Lysobacter niastensis Type strain DSM 18481.</title>
        <authorList>
            <person name="Turrini P."/>
            <person name="Artuso I."/>
            <person name="Tescari M."/>
            <person name="Lugli G.A."/>
            <person name="Frangipani E."/>
            <person name="Ventura M."/>
            <person name="Visca P."/>
        </authorList>
    </citation>
    <scope>NUCLEOTIDE SEQUENCE [LARGE SCALE GENOMIC DNA]</scope>
    <source>
        <strain evidence="2 3">DSM 18481</strain>
    </source>
</reference>
<dbReference type="GO" id="GO:0016779">
    <property type="term" value="F:nucleotidyltransferase activity"/>
    <property type="evidence" value="ECO:0007669"/>
    <property type="project" value="UniProtKB-KW"/>
</dbReference>
<sequence>MADGTASNTALDRGIERLFALLDPDREGLLSRRATLRGEVARFRLALPADYLGQDRAVDVSFPIGFPDADLAFRVMPSPDLEWPHVLGDMACLFGVGEGPASREPEALVEECVARFSRVVKLAMPSTPEAERQAEFQRELATYWGRAMRPDSRAAHLPSRPEHSTALWAFADSGRRSTMPATLLSCDQDQLARSLELRTGRRERMRAPAAAGFYAKLTHWPSPRPPTAASVLKAVAQWLSAADAEQLRSWATRTAGLPVRWLLLELPDTTPTQVLGIVLRAGDVNAQHHPAYGRRAGRRLPSAVARGASAQLGLCAVDVVAEDEIFSRNPEPGLARLRAANVLMIGVGSLGSPIARHLLRAGVGRLTLVDPKRMRVSNLGRHELGAQAVGQFKAHALAAELQKDFVTARVTSIAASLQEAMQDPQLFDKVDIVLVTTGELDSEAVLWEYKRRKSAAWIMVQAWAEPGGGVGHALVAPPGSFDAQPLFEMDGTFRFQYTLWPNRGMVPLPACGVGYVPAGPLAMGVNASLVANAVVRALVEPPTEPAWHTTVSEVERITSMGGTYIGPAPPVGYTQWTQVQPWPGS</sequence>
<comment type="caution">
    <text evidence="2">The sequence shown here is derived from an EMBL/GenBank/DDBJ whole genome shotgun (WGS) entry which is preliminary data.</text>
</comment>
<proteinExistence type="predicted"/>
<name>A0ABS0B3D0_9GAMM</name>
<feature type="domain" description="THIF-type NAD/FAD binding fold" evidence="1">
    <location>
        <begin position="328"/>
        <end position="450"/>
    </location>
</feature>
<dbReference type="InterPro" id="IPR045886">
    <property type="entry name" value="ThiF/MoeB/HesA"/>
</dbReference>
<dbReference type="SUPFAM" id="SSF69572">
    <property type="entry name" value="Activating enzymes of the ubiquitin-like proteins"/>
    <property type="match status" value="1"/>
</dbReference>
<evidence type="ECO:0000313" key="3">
    <source>
        <dbReference type="Proteomes" id="UP001429984"/>
    </source>
</evidence>
<dbReference type="PANTHER" id="PTHR10953:SF102">
    <property type="entry name" value="ADENYLYLTRANSFERASE AND SULFURTRANSFERASE MOCS3"/>
    <property type="match status" value="1"/>
</dbReference>